<feature type="region of interest" description="Disordered" evidence="1">
    <location>
        <begin position="878"/>
        <end position="900"/>
    </location>
</feature>
<dbReference type="CTD" id="6753865"/>
<dbReference type="PANTHER" id="PTHR21559">
    <property type="entry name" value="DYSTROGLYCAN-RELATED"/>
    <property type="match status" value="1"/>
</dbReference>
<dbReference type="EMBL" id="DS985245">
    <property type="protein sequence ID" value="EDV24762.1"/>
    <property type="molecule type" value="Genomic_DNA"/>
</dbReference>
<evidence type="ECO:0000256" key="2">
    <source>
        <dbReference type="SAM" id="Phobius"/>
    </source>
</evidence>
<dbReference type="Pfam" id="PF05454">
    <property type="entry name" value="DAG1"/>
    <property type="match status" value="1"/>
</dbReference>
<dbReference type="PROSITE" id="PS51699">
    <property type="entry name" value="SEA_DG"/>
    <property type="match status" value="1"/>
</dbReference>
<dbReference type="GO" id="GO:0007411">
    <property type="term" value="P:axon guidance"/>
    <property type="evidence" value="ECO:0000318"/>
    <property type="project" value="GO_Central"/>
</dbReference>
<dbReference type="OrthoDB" id="5990676at2759"/>
<dbReference type="RefSeq" id="XP_002112652.1">
    <property type="nucleotide sequence ID" value="XM_002112616.1"/>
</dbReference>
<dbReference type="GO" id="GO:0043236">
    <property type="term" value="F:laminin binding"/>
    <property type="evidence" value="ECO:0000318"/>
    <property type="project" value="GO_Central"/>
</dbReference>
<organism evidence="5 6">
    <name type="scientific">Trichoplax adhaerens</name>
    <name type="common">Trichoplax reptans</name>
    <dbReference type="NCBI Taxonomy" id="10228"/>
    <lineage>
        <taxon>Eukaryota</taxon>
        <taxon>Metazoa</taxon>
        <taxon>Placozoa</taxon>
        <taxon>Uniplacotomia</taxon>
        <taxon>Trichoplacea</taxon>
        <taxon>Trichoplacidae</taxon>
        <taxon>Trichoplax</taxon>
    </lineage>
</organism>
<dbReference type="AlphaFoldDB" id="B3RWU5"/>
<keyword evidence="2" id="KW-0472">Membrane</keyword>
<accession>B3RWU5</accession>
<dbReference type="GeneID" id="6753865"/>
<evidence type="ECO:0000256" key="3">
    <source>
        <dbReference type="SAM" id="SignalP"/>
    </source>
</evidence>
<evidence type="ECO:0000259" key="4">
    <source>
        <dbReference type="PROSITE" id="PS51699"/>
    </source>
</evidence>
<dbReference type="InterPro" id="IPR013783">
    <property type="entry name" value="Ig-like_fold"/>
</dbReference>
<keyword evidence="6" id="KW-1185">Reference proteome</keyword>
<dbReference type="InParanoid" id="B3RWU5"/>
<dbReference type="eggNOG" id="KOG3781">
    <property type="taxonomic scope" value="Eukaryota"/>
</dbReference>
<feature type="signal peptide" evidence="3">
    <location>
        <begin position="1"/>
        <end position="24"/>
    </location>
</feature>
<dbReference type="GO" id="GO:0042383">
    <property type="term" value="C:sarcolemma"/>
    <property type="evidence" value="ECO:0000318"/>
    <property type="project" value="GO_Central"/>
</dbReference>
<proteinExistence type="predicted"/>
<protein>
    <recommendedName>
        <fullName evidence="4">Peptidase S72 domain-containing protein</fullName>
    </recommendedName>
</protein>
<evidence type="ECO:0000313" key="6">
    <source>
        <dbReference type="Proteomes" id="UP000009022"/>
    </source>
</evidence>
<dbReference type="InterPro" id="IPR015919">
    <property type="entry name" value="Cadherin-like_sf"/>
</dbReference>
<dbReference type="InterPro" id="IPR008465">
    <property type="entry name" value="DAG1_C"/>
</dbReference>
<dbReference type="PANTHER" id="PTHR21559:SF21">
    <property type="entry name" value="DYSTROGLYCAN 1"/>
    <property type="match status" value="1"/>
</dbReference>
<dbReference type="GO" id="GO:0005509">
    <property type="term" value="F:calcium ion binding"/>
    <property type="evidence" value="ECO:0007669"/>
    <property type="project" value="InterPro"/>
</dbReference>
<dbReference type="Gene3D" id="2.60.40.10">
    <property type="entry name" value="Immunoglobulins"/>
    <property type="match status" value="1"/>
</dbReference>
<dbReference type="GO" id="GO:0016203">
    <property type="term" value="P:muscle attachment"/>
    <property type="evidence" value="ECO:0000318"/>
    <property type="project" value="GO_Central"/>
</dbReference>
<keyword evidence="2" id="KW-0812">Transmembrane</keyword>
<dbReference type="InterPro" id="IPR030398">
    <property type="entry name" value="SEA_DG_dom"/>
</dbReference>
<reference evidence="5 6" key="1">
    <citation type="journal article" date="2008" name="Nature">
        <title>The Trichoplax genome and the nature of placozoans.</title>
        <authorList>
            <person name="Srivastava M."/>
            <person name="Begovic E."/>
            <person name="Chapman J."/>
            <person name="Putnam N.H."/>
            <person name="Hellsten U."/>
            <person name="Kawashima T."/>
            <person name="Kuo A."/>
            <person name="Mitros T."/>
            <person name="Salamov A."/>
            <person name="Carpenter M.L."/>
            <person name="Signorovitch A.Y."/>
            <person name="Moreno M.A."/>
            <person name="Kamm K."/>
            <person name="Grimwood J."/>
            <person name="Schmutz J."/>
            <person name="Shapiro H."/>
            <person name="Grigoriev I.V."/>
            <person name="Buss L.W."/>
            <person name="Schierwater B."/>
            <person name="Dellaporta S.L."/>
            <person name="Rokhsar D.S."/>
        </authorList>
    </citation>
    <scope>NUCLEOTIDE SEQUENCE [LARGE SCALE GENOMIC DNA]</scope>
    <source>
        <strain evidence="5 6">Grell-BS-1999</strain>
    </source>
</reference>
<sequence>MKEKEKMYLLYMLTLNIVSGVINACQTCNQPLASFSQEYIPYSSLDIGLSNDKNISIDSQESTLFDEIQSNNINLQSGYNELDNSMNLFTEELKTSIANNVPSQFSNQYSGIAYSMEMLASSPLNENTLDPAESSFVDLWSTENFDASSGFELVHTIVTTLFDDQQTVSIESKHQTVTATPTTESFIPEFTISDKDSGSNQLEVTSYPYNTWDSIDVYNTLYITSELLLVKSTEPSSSTLNSEYLILESMSTDDLIITSTSSSQLDEIDESGIINFNSHTTSMVIFTYSVDIYSYSPSHKTQMLSNKTVSKNPDSSLFEVTSISNQFSGFSGNSITPSTYLQNTLSTLGLASSSSYLSAVEISEISYLQSSPPDSSLELLDTQKTAIYPEFSTSNEMMSSSNYLFTSCLSRCDSLSYTTSISSYSINSIKEISFQLESAITSSYESSCYPSCTLSQSLQLEVTESSTSTLNIKPTSPLANVTSTINAMYPIVIQNIGALNAIEGIVFNFKLPSNSFYDVTDGFTPNLNIHMIHSNGNNISAHSWIQFNANSQALYGLPLQASVGSHYYNFTITNTKGFTLLYPITINVRKMYINATIKDYSRFILAIDKPLQLFANVSKRIDLISRIASYFGDSNTSYITTLSLTNGSTIITWTNATNPPKLCSSSLFERLTTLLVDANGKAINKFVVAMLPEYPIISVVRELSQSCNQNSNSSPSILTIVLVPTSILLLIIIIITLIIVMRKRYGTKEPDLELHTFYKSRKPMVMVKELEPPMPIALSPESDVKDAIIIPEKSYVNEFDKKEPSLSSSGGSSLSLDSLGTTSFCPKEHEKELESLFSDANRTRDISSPDSYHSFLQQSMSLSCSLDRSKDYDDEFCLDSPSLTSGYSTNRDEEMTEYNT</sequence>
<dbReference type="SUPFAM" id="SSF49313">
    <property type="entry name" value="Cadherin-like"/>
    <property type="match status" value="1"/>
</dbReference>
<feature type="chain" id="PRO_5005662664" description="Peptidase S72 domain-containing protein" evidence="3">
    <location>
        <begin position="25"/>
        <end position="900"/>
    </location>
</feature>
<gene>
    <name evidence="5" type="ORF">TRIADDRAFT_56880</name>
</gene>
<dbReference type="Proteomes" id="UP000009022">
    <property type="component" value="Unassembled WGS sequence"/>
</dbReference>
<name>B3RWU5_TRIAD</name>
<keyword evidence="2" id="KW-1133">Transmembrane helix</keyword>
<dbReference type="GO" id="GO:0016011">
    <property type="term" value="C:dystroglycan complex"/>
    <property type="evidence" value="ECO:0000318"/>
    <property type="project" value="GO_Central"/>
</dbReference>
<dbReference type="GO" id="GO:0002009">
    <property type="term" value="P:morphogenesis of an epithelium"/>
    <property type="evidence" value="ECO:0000318"/>
    <property type="project" value="GO_Central"/>
</dbReference>
<evidence type="ECO:0000313" key="5">
    <source>
        <dbReference type="EMBL" id="EDV24762.1"/>
    </source>
</evidence>
<feature type="domain" description="Peptidase S72" evidence="4">
    <location>
        <begin position="596"/>
        <end position="706"/>
    </location>
</feature>
<evidence type="ECO:0000256" key="1">
    <source>
        <dbReference type="SAM" id="MobiDB-lite"/>
    </source>
</evidence>
<feature type="transmembrane region" description="Helical" evidence="2">
    <location>
        <begin position="717"/>
        <end position="740"/>
    </location>
</feature>
<keyword evidence="3" id="KW-0732">Signal</keyword>
<dbReference type="STRING" id="10228.B3RWU5"/>
<dbReference type="GO" id="GO:0021675">
    <property type="term" value="P:nerve development"/>
    <property type="evidence" value="ECO:0000318"/>
    <property type="project" value="GO_Central"/>
</dbReference>
<dbReference type="HOGENOM" id="CLU_321927_0_0_1"/>
<dbReference type="KEGG" id="tad:TRIADDRAFT_56880"/>